<organism evidence="1 2">
    <name type="scientific">Propioniciclava flava</name>
    <dbReference type="NCBI Taxonomy" id="2072026"/>
    <lineage>
        <taxon>Bacteria</taxon>
        <taxon>Bacillati</taxon>
        <taxon>Actinomycetota</taxon>
        <taxon>Actinomycetes</taxon>
        <taxon>Propionibacteriales</taxon>
        <taxon>Propionibacteriaceae</taxon>
        <taxon>Propioniciclava</taxon>
    </lineage>
</organism>
<dbReference type="InterPro" id="IPR006059">
    <property type="entry name" value="SBP"/>
</dbReference>
<reference evidence="1 2" key="1">
    <citation type="submission" date="2018-01" db="EMBL/GenBank/DDBJ databases">
        <title>Lactibacter flavus gen. nov., sp. nov., a novel bacterium of the family Propionibacteriaceae isolated from raw milk and dairy products.</title>
        <authorList>
            <person name="Wenning M."/>
            <person name="Breitenwieser F."/>
            <person name="Huptas C."/>
            <person name="von Neubeck M."/>
            <person name="Busse H.-J."/>
            <person name="Scherer S."/>
        </authorList>
    </citation>
    <scope>NUCLEOTIDE SEQUENCE [LARGE SCALE GENOMIC DNA]</scope>
    <source>
        <strain evidence="1 2">VG341</strain>
    </source>
</reference>
<evidence type="ECO:0000313" key="2">
    <source>
        <dbReference type="Proteomes" id="UP000290624"/>
    </source>
</evidence>
<dbReference type="AlphaFoldDB" id="A0A4Q2EEX1"/>
<dbReference type="EMBL" id="PPCV01000005">
    <property type="protein sequence ID" value="RXW32150.1"/>
    <property type="molecule type" value="Genomic_DNA"/>
</dbReference>
<sequence>MFASLTTSSLSRRSLLGAAGIGLGAAVLAGCGGPSVAGPAASGSPSTNPAGPDFTGVTPAKSITFWSNHPGSSEAVTQEIIAAFTAKEGIEVKLVTAGSNYEEVATKFQAAQAGGQLPDIVVFSDVWWFRYFLADSIIPLGNALKAAEVDTADYRPGLFSDYQYAGAQWAVPWARSTPLFYYNKDHWKAAGLEDRAPKTWAEFNDWAPKIKQANPSIAHVYEHPALADYAGWTLQNILWGYGSGWSKQNSFDITCDDEKAVAALTYVKDSVYANGWAGVASKSGTDDLAAGAISATLGSTGSLVGMQKATAGKFSLGVGFLPGGPVSTSPVCPTGGAGVGIPKNISKENQLAAAKFIGFLTNPANTVKFAGATGYMPVRTSADTSSLLAANPLAGEAIKQLDVTRPQDYARAFLPGADQEMAKSIASILTQDADVKATMTTLRGVLEKIYTSQVKGKI</sequence>
<gene>
    <name evidence="1" type="ORF">C1706_08920</name>
</gene>
<accession>A0A4Q2EEX1</accession>
<dbReference type="CDD" id="cd14748">
    <property type="entry name" value="PBP2_UgpB"/>
    <property type="match status" value="1"/>
</dbReference>
<dbReference type="InterPro" id="IPR050490">
    <property type="entry name" value="Bact_solute-bd_prot1"/>
</dbReference>
<keyword evidence="2" id="KW-1185">Reference proteome</keyword>
<dbReference type="Proteomes" id="UP000290624">
    <property type="component" value="Unassembled WGS sequence"/>
</dbReference>
<dbReference type="PANTHER" id="PTHR43649">
    <property type="entry name" value="ARABINOSE-BINDING PROTEIN-RELATED"/>
    <property type="match status" value="1"/>
</dbReference>
<dbReference type="PROSITE" id="PS51318">
    <property type="entry name" value="TAT"/>
    <property type="match status" value="1"/>
</dbReference>
<protein>
    <submittedName>
        <fullName evidence="1">ABC transporter substrate-binding protein</fullName>
    </submittedName>
</protein>
<dbReference type="InterPro" id="IPR006311">
    <property type="entry name" value="TAT_signal"/>
</dbReference>
<dbReference type="PANTHER" id="PTHR43649:SF30">
    <property type="entry name" value="ABC TRANSPORTER SUBSTRATE-BINDING PROTEIN"/>
    <property type="match status" value="1"/>
</dbReference>
<dbReference type="RefSeq" id="WP_129458888.1">
    <property type="nucleotide sequence ID" value="NZ_PPCV01000005.1"/>
</dbReference>
<dbReference type="OrthoDB" id="2509690at2"/>
<dbReference type="Pfam" id="PF13416">
    <property type="entry name" value="SBP_bac_8"/>
    <property type="match status" value="1"/>
</dbReference>
<comment type="caution">
    <text evidence="1">The sequence shown here is derived from an EMBL/GenBank/DDBJ whole genome shotgun (WGS) entry which is preliminary data.</text>
</comment>
<name>A0A4Q2EEX1_9ACTN</name>
<dbReference type="SUPFAM" id="SSF53850">
    <property type="entry name" value="Periplasmic binding protein-like II"/>
    <property type="match status" value="1"/>
</dbReference>
<dbReference type="Gene3D" id="3.40.190.10">
    <property type="entry name" value="Periplasmic binding protein-like II"/>
    <property type="match status" value="1"/>
</dbReference>
<evidence type="ECO:0000313" key="1">
    <source>
        <dbReference type="EMBL" id="RXW32150.1"/>
    </source>
</evidence>
<proteinExistence type="predicted"/>